<protein>
    <recommendedName>
        <fullName evidence="6">Aminotransferase</fullName>
        <ecNumber evidence="6">2.6.1.-</ecNumber>
    </recommendedName>
</protein>
<dbReference type="InterPro" id="IPR015421">
    <property type="entry name" value="PyrdxlP-dep_Trfase_major"/>
</dbReference>
<dbReference type="InterPro" id="IPR015424">
    <property type="entry name" value="PyrdxlP-dep_Trfase"/>
</dbReference>
<evidence type="ECO:0000313" key="8">
    <source>
        <dbReference type="EMBL" id="STZ28116.1"/>
    </source>
</evidence>
<dbReference type="Proteomes" id="UP000255024">
    <property type="component" value="Unassembled WGS sequence"/>
</dbReference>
<keyword evidence="3 6" id="KW-0032">Aminotransferase</keyword>
<dbReference type="AlphaFoldDB" id="A0A378RM75"/>
<dbReference type="GO" id="GO:0030170">
    <property type="term" value="F:pyridoxal phosphate binding"/>
    <property type="evidence" value="ECO:0007669"/>
    <property type="project" value="InterPro"/>
</dbReference>
<evidence type="ECO:0000313" key="9">
    <source>
        <dbReference type="Proteomes" id="UP000255024"/>
    </source>
</evidence>
<dbReference type="SUPFAM" id="SSF53383">
    <property type="entry name" value="PLP-dependent transferases"/>
    <property type="match status" value="1"/>
</dbReference>
<dbReference type="Gene3D" id="3.40.640.10">
    <property type="entry name" value="Type I PLP-dependent aspartate aminotransferase-like (Major domain)"/>
    <property type="match status" value="1"/>
</dbReference>
<dbReference type="PANTHER" id="PTHR46383">
    <property type="entry name" value="ASPARTATE AMINOTRANSFERASE"/>
    <property type="match status" value="1"/>
</dbReference>
<sequence length="399" mass="44323">MPKISQKGIHMPESPIRKLVPFAEKAKQKGHHVYHLNIGQPDIKTPVDALQAVKDADIKVLEYSHSAGFESYRIKLAKYYQAHQIDVNAQDIIITTGGSEALMFALGSTMDPGDEIIIPEPFYANYNGFSISNGVNIVPVMSTIDTGFALPAIAEFEKLITPKTKAILICNPGNPTGYLYSEEEMKQLAALVIKHDLFLIADEVYREFAYDGFKHISVMSMPELANNAIMIDSVSKRYSMCGARIGCIVSKNKEVMDAAMKFAQARLSPPTFEQIAAEAALDTPQSYFDEVITEYRERRDVFIKALQEIDGVFVTVPNGSFYCVAKFPVKDADAFAKWLLEEFDLNGDTVMIAPAAGFYSTPGVGLNEARMAYVLKKEDLIRSAEVLKEALKVYQTIEK</sequence>
<dbReference type="NCBIfam" id="NF005744">
    <property type="entry name" value="PRK07568.1"/>
    <property type="match status" value="1"/>
</dbReference>
<dbReference type="Pfam" id="PF00155">
    <property type="entry name" value="Aminotran_1_2"/>
    <property type="match status" value="1"/>
</dbReference>
<evidence type="ECO:0000256" key="6">
    <source>
        <dbReference type="RuleBase" id="RU000481"/>
    </source>
</evidence>
<comment type="similarity">
    <text evidence="2 6">Belongs to the class-I pyridoxal-phosphate-dependent aminotransferase family.</text>
</comment>
<comment type="cofactor">
    <cofactor evidence="1 6">
        <name>pyridoxal 5'-phosphate</name>
        <dbReference type="ChEBI" id="CHEBI:597326"/>
    </cofactor>
</comment>
<evidence type="ECO:0000256" key="4">
    <source>
        <dbReference type="ARBA" id="ARBA00022679"/>
    </source>
</evidence>
<evidence type="ECO:0000256" key="5">
    <source>
        <dbReference type="ARBA" id="ARBA00022898"/>
    </source>
</evidence>
<dbReference type="GO" id="GO:0008483">
    <property type="term" value="F:transaminase activity"/>
    <property type="evidence" value="ECO:0007669"/>
    <property type="project" value="UniProtKB-KW"/>
</dbReference>
<dbReference type="PROSITE" id="PS00105">
    <property type="entry name" value="AA_TRANSFER_CLASS_1"/>
    <property type="match status" value="1"/>
</dbReference>
<dbReference type="InterPro" id="IPR015422">
    <property type="entry name" value="PyrdxlP-dep_Trfase_small"/>
</dbReference>
<dbReference type="Gene3D" id="3.90.1150.10">
    <property type="entry name" value="Aspartate Aminotransferase, domain 1"/>
    <property type="match status" value="1"/>
</dbReference>
<dbReference type="InterPro" id="IPR050596">
    <property type="entry name" value="AspAT/PAT-like"/>
</dbReference>
<keyword evidence="5" id="KW-0663">Pyridoxal phosphate</keyword>
<dbReference type="GO" id="GO:0006520">
    <property type="term" value="P:amino acid metabolic process"/>
    <property type="evidence" value="ECO:0007669"/>
    <property type="project" value="InterPro"/>
</dbReference>
<reference evidence="8 9" key="1">
    <citation type="submission" date="2018-06" db="EMBL/GenBank/DDBJ databases">
        <authorList>
            <consortium name="Pathogen Informatics"/>
            <person name="Doyle S."/>
        </authorList>
    </citation>
    <scope>NUCLEOTIDE SEQUENCE [LARGE SCALE GENOMIC DNA]</scope>
    <source>
        <strain evidence="8 9">NCTC11179</strain>
    </source>
</reference>
<dbReference type="CDD" id="cd00609">
    <property type="entry name" value="AAT_like"/>
    <property type="match status" value="1"/>
</dbReference>
<name>A0A378RM75_MYROD</name>
<keyword evidence="4 6" id="KW-0808">Transferase</keyword>
<dbReference type="EMBL" id="UGQL01000001">
    <property type="protein sequence ID" value="STZ28116.1"/>
    <property type="molecule type" value="Genomic_DNA"/>
</dbReference>
<dbReference type="EC" id="2.6.1.-" evidence="6"/>
<dbReference type="InterPro" id="IPR004838">
    <property type="entry name" value="NHTrfase_class1_PyrdxlP-BS"/>
</dbReference>
<dbReference type="InterPro" id="IPR004839">
    <property type="entry name" value="Aminotransferase_I/II_large"/>
</dbReference>
<keyword evidence="9" id="KW-1185">Reference proteome</keyword>
<accession>A0A378RM75</accession>
<dbReference type="RefSeq" id="WP_115090960.1">
    <property type="nucleotide sequence ID" value="NZ_CP068107.1"/>
</dbReference>
<proteinExistence type="inferred from homology"/>
<feature type="domain" description="Aminotransferase class I/classII large" evidence="7">
    <location>
        <begin position="33"/>
        <end position="344"/>
    </location>
</feature>
<evidence type="ECO:0000256" key="2">
    <source>
        <dbReference type="ARBA" id="ARBA00007441"/>
    </source>
</evidence>
<evidence type="ECO:0000259" key="7">
    <source>
        <dbReference type="Pfam" id="PF00155"/>
    </source>
</evidence>
<evidence type="ECO:0000256" key="3">
    <source>
        <dbReference type="ARBA" id="ARBA00022576"/>
    </source>
</evidence>
<organism evidence="8 9">
    <name type="scientific">Myroides odoratus</name>
    <name type="common">Flavobacterium odoratum</name>
    <dbReference type="NCBI Taxonomy" id="256"/>
    <lineage>
        <taxon>Bacteria</taxon>
        <taxon>Pseudomonadati</taxon>
        <taxon>Bacteroidota</taxon>
        <taxon>Flavobacteriia</taxon>
        <taxon>Flavobacteriales</taxon>
        <taxon>Flavobacteriaceae</taxon>
        <taxon>Myroides</taxon>
    </lineage>
</organism>
<evidence type="ECO:0000256" key="1">
    <source>
        <dbReference type="ARBA" id="ARBA00001933"/>
    </source>
</evidence>
<gene>
    <name evidence="8" type="primary">aspC</name>
    <name evidence="8" type="ORF">NCTC11179_01656</name>
</gene>
<dbReference type="PANTHER" id="PTHR46383:SF1">
    <property type="entry name" value="ASPARTATE AMINOTRANSFERASE"/>
    <property type="match status" value="1"/>
</dbReference>